<keyword evidence="2" id="KW-1185">Reference proteome</keyword>
<protein>
    <submittedName>
        <fullName evidence="1">Heterokaryon incompatibility protein-domain-containing protein</fullName>
    </submittedName>
</protein>
<organism evidence="1 2">
    <name type="scientific">Hypoxylon rubiginosum</name>
    <dbReference type="NCBI Taxonomy" id="110542"/>
    <lineage>
        <taxon>Eukaryota</taxon>
        <taxon>Fungi</taxon>
        <taxon>Dikarya</taxon>
        <taxon>Ascomycota</taxon>
        <taxon>Pezizomycotina</taxon>
        <taxon>Sordariomycetes</taxon>
        <taxon>Xylariomycetidae</taxon>
        <taxon>Xylariales</taxon>
        <taxon>Hypoxylaceae</taxon>
        <taxon>Hypoxylon</taxon>
    </lineage>
</organism>
<proteinExistence type="predicted"/>
<evidence type="ECO:0000313" key="1">
    <source>
        <dbReference type="EMBL" id="KAI6085183.1"/>
    </source>
</evidence>
<accession>A0ACC0CXJ4</accession>
<name>A0ACC0CXJ4_9PEZI</name>
<comment type="caution">
    <text evidence="1">The sequence shown here is derived from an EMBL/GenBank/DDBJ whole genome shotgun (WGS) entry which is preliminary data.</text>
</comment>
<sequence>MLCAVCICMFQNGYYEGAHHKSFSSLVQAAANGCKICHTISLYYSEKKKTPFSTQLDYEYEWFEKRTTPHWKLLFWADGSKVSNLWVFIHGHIVEAFPPGHQEFVDLAKEDRKPDPSRVRRDFPPLRNIPDNTGHEDVAKIAKKWLHECKEGHASCKDVYGAREQGWYPKRLIDVGTPDQSPRLIISEVDRAEGGYVALSHCWGSEPFITLTSTNHDDFRKEIRYQELPKTFRDIITTCRRLDIRYLWIDSLCILQSGEGSKSDWLFHSLEMSKIYLNCELNIAVDVAANPEEGAFRPRDPDLLQDCYVWTPFPGMSTDISNDIKTPTAERTSFSVGEGPDSAPAPSTVTLCAIFIKEDFSYMRMELPLNKRAWVLQEKLLSPRTLHFLLDRVAWECEGRQAVNEYLADSVASAGKKGFDCLYQTSYNLTESQLDFKGFNNKLFEYTKLDLSHPHEDKLVAFSSIAKQYTSCLGDEYCAGIFRTTLPLSLLWLKSQWESSTRRAEMYRAPSWSWASMDGRVENIMNYPDKPTLLATVEDVRVDLVDPTNQYGQVKSASLTLTAPLVSLQELKSGKQDLSLRINPDLDDGTETWPGDNNDTYIVAIAKIRWILDNEIYNYWGLVLQKLLSGEYRRVGLWFSEEADLIETCRSEGSGFRQETIKII</sequence>
<dbReference type="EMBL" id="MU394328">
    <property type="protein sequence ID" value="KAI6085183.1"/>
    <property type="molecule type" value="Genomic_DNA"/>
</dbReference>
<dbReference type="Proteomes" id="UP001497680">
    <property type="component" value="Unassembled WGS sequence"/>
</dbReference>
<gene>
    <name evidence="1" type="ORF">F4821DRAFT_241339</name>
</gene>
<reference evidence="1 2" key="1">
    <citation type="journal article" date="2022" name="New Phytol.">
        <title>Ecological generalism drives hyperdiversity of secondary metabolite gene clusters in xylarialean endophytes.</title>
        <authorList>
            <person name="Franco M.E.E."/>
            <person name="Wisecaver J.H."/>
            <person name="Arnold A.E."/>
            <person name="Ju Y.M."/>
            <person name="Slot J.C."/>
            <person name="Ahrendt S."/>
            <person name="Moore L.P."/>
            <person name="Eastman K.E."/>
            <person name="Scott K."/>
            <person name="Konkel Z."/>
            <person name="Mondo S.J."/>
            <person name="Kuo A."/>
            <person name="Hayes R.D."/>
            <person name="Haridas S."/>
            <person name="Andreopoulos B."/>
            <person name="Riley R."/>
            <person name="LaButti K."/>
            <person name="Pangilinan J."/>
            <person name="Lipzen A."/>
            <person name="Amirebrahimi M."/>
            <person name="Yan J."/>
            <person name="Adam C."/>
            <person name="Keymanesh K."/>
            <person name="Ng V."/>
            <person name="Louie K."/>
            <person name="Northen T."/>
            <person name="Drula E."/>
            <person name="Henrissat B."/>
            <person name="Hsieh H.M."/>
            <person name="Youens-Clark K."/>
            <person name="Lutzoni F."/>
            <person name="Miadlikowska J."/>
            <person name="Eastwood D.C."/>
            <person name="Hamelin R.C."/>
            <person name="Grigoriev I.V."/>
            <person name="U'Ren J.M."/>
        </authorList>
    </citation>
    <scope>NUCLEOTIDE SEQUENCE [LARGE SCALE GENOMIC DNA]</scope>
    <source>
        <strain evidence="1 2">ER1909</strain>
    </source>
</reference>
<evidence type="ECO:0000313" key="2">
    <source>
        <dbReference type="Proteomes" id="UP001497680"/>
    </source>
</evidence>